<feature type="transmembrane region" description="Helical" evidence="12">
    <location>
        <begin position="161"/>
        <end position="183"/>
    </location>
</feature>
<comment type="function">
    <text evidence="12">Catalyzes the prenylation of para-hydroxybenzoate (PHB) with an all-trans polyprenyl group. Mediates the second step in the final reaction sequence of ubiquinone-8 (UQ-8) biosynthesis, which is the condensation of the polyisoprenoid side chain with PHB, generating the first membrane-bound Q intermediate 3-octaprenyl-4-hydroxybenzoate.</text>
</comment>
<evidence type="ECO:0000256" key="2">
    <source>
        <dbReference type="ARBA" id="ARBA00004141"/>
    </source>
</evidence>
<comment type="cofactor">
    <cofactor evidence="1 12">
        <name>Mg(2+)</name>
        <dbReference type="ChEBI" id="CHEBI:18420"/>
    </cofactor>
</comment>
<reference evidence="14" key="1">
    <citation type="submission" date="2022-07" db="EMBL/GenBank/DDBJ databases">
        <title>Characterization of the Novel Bacterium Alteromonas immobilis LMIT006 and Alteromonas gregis LMIT007.</title>
        <authorList>
            <person name="Lin X."/>
        </authorList>
    </citation>
    <scope>NUCLEOTIDE SEQUENCE</scope>
    <source>
        <strain evidence="14">LMIT007</strain>
    </source>
</reference>
<comment type="similarity">
    <text evidence="3 12">Belongs to the UbiA prenyltransferase family.</text>
</comment>
<feature type="transmembrane region" description="Helical" evidence="12">
    <location>
        <begin position="85"/>
        <end position="105"/>
    </location>
</feature>
<evidence type="ECO:0000256" key="8">
    <source>
        <dbReference type="ARBA" id="ARBA00022692"/>
    </source>
</evidence>
<evidence type="ECO:0000256" key="12">
    <source>
        <dbReference type="HAMAP-Rule" id="MF_01635"/>
    </source>
</evidence>
<evidence type="ECO:0000256" key="7">
    <source>
        <dbReference type="ARBA" id="ARBA00022688"/>
    </source>
</evidence>
<dbReference type="EMBL" id="JANATA010000014">
    <property type="protein sequence ID" value="MCP3429042.1"/>
    <property type="molecule type" value="Genomic_DNA"/>
</dbReference>
<accession>A0AA41WYW5</accession>
<dbReference type="CDD" id="cd13959">
    <property type="entry name" value="PT_UbiA_COQ2"/>
    <property type="match status" value="1"/>
</dbReference>
<feature type="transmembrane region" description="Helical" evidence="12">
    <location>
        <begin position="263"/>
        <end position="281"/>
    </location>
</feature>
<dbReference type="HAMAP" id="MF_01635">
    <property type="entry name" value="UbiA"/>
    <property type="match status" value="1"/>
</dbReference>
<evidence type="ECO:0000313" key="15">
    <source>
        <dbReference type="Proteomes" id="UP001165413"/>
    </source>
</evidence>
<keyword evidence="8 12" id="KW-0812">Transmembrane</keyword>
<dbReference type="PANTHER" id="PTHR11048">
    <property type="entry name" value="PRENYLTRANSFERASES"/>
    <property type="match status" value="1"/>
</dbReference>
<dbReference type="InterPro" id="IPR000537">
    <property type="entry name" value="UbiA_prenyltransferase"/>
</dbReference>
<feature type="transmembrane region" description="Helical" evidence="12">
    <location>
        <begin position="43"/>
        <end position="64"/>
    </location>
</feature>
<dbReference type="RefSeq" id="WP_254100940.1">
    <property type="nucleotide sequence ID" value="NZ_JANATA010000014.1"/>
</dbReference>
<evidence type="ECO:0000256" key="10">
    <source>
        <dbReference type="ARBA" id="ARBA00022989"/>
    </source>
</evidence>
<keyword evidence="4 12" id="KW-1003">Cell membrane</keyword>
<evidence type="ECO:0000256" key="3">
    <source>
        <dbReference type="ARBA" id="ARBA00005985"/>
    </source>
</evidence>
<organism evidence="14 15">
    <name type="scientific">Opacimonas viscosa</name>
    <dbReference type="NCBI Taxonomy" id="2961944"/>
    <lineage>
        <taxon>Bacteria</taxon>
        <taxon>Pseudomonadati</taxon>
        <taxon>Pseudomonadota</taxon>
        <taxon>Gammaproteobacteria</taxon>
        <taxon>Alteromonadales</taxon>
        <taxon>Alteromonadaceae</taxon>
        <taxon>Opacimonas</taxon>
    </lineage>
</organism>
<sequence length="282" mass="31391">MRLLKGFWYLSRMDKPIGIYLLLWPTLWALVLASLGLPELDVALIFVAGVIVMRAAGCIINDIADRKVDGHVNRTQNRPLVTGLVSTKEAVGMFVGLLVIALVLVLQLNTATLYLSFVALGLATLYPFMKRFTQFPQVVLGAAFSMAIPMAFMAINQHLPTWIWALYAANLAWTVAYDTQYAMVDRADDIKVGIKSTAVVLGRYDVFGVAVLQIATIGLLAWVGMTLYLNIWFYVALVGASLQFCWHLSLIKERDEAKCFKAFKVNHWVGVTVLLGFFFGIF</sequence>
<dbReference type="Gene3D" id="1.20.120.1780">
    <property type="entry name" value="UbiA prenyltransferase"/>
    <property type="match status" value="1"/>
</dbReference>
<comment type="caution">
    <text evidence="14">The sequence shown here is derived from an EMBL/GenBank/DDBJ whole genome shotgun (WGS) entry which is preliminary data.</text>
</comment>
<evidence type="ECO:0000256" key="6">
    <source>
        <dbReference type="ARBA" id="ARBA00022679"/>
    </source>
</evidence>
<dbReference type="Proteomes" id="UP001165413">
    <property type="component" value="Unassembled WGS sequence"/>
</dbReference>
<keyword evidence="11 12" id="KW-0472">Membrane</keyword>
<evidence type="ECO:0000313" key="14">
    <source>
        <dbReference type="EMBL" id="MCP3429042.1"/>
    </source>
</evidence>
<feature type="transmembrane region" description="Helical" evidence="12">
    <location>
        <begin position="231"/>
        <end position="251"/>
    </location>
</feature>
<dbReference type="InterPro" id="IPR006370">
    <property type="entry name" value="HB_polyprenyltransferase-like"/>
</dbReference>
<keyword evidence="9 12" id="KW-0460">Magnesium</keyword>
<evidence type="ECO:0000256" key="11">
    <source>
        <dbReference type="ARBA" id="ARBA00023136"/>
    </source>
</evidence>
<dbReference type="GO" id="GO:0008412">
    <property type="term" value="F:4-hydroxybenzoate polyprenyltransferase activity"/>
    <property type="evidence" value="ECO:0007669"/>
    <property type="project" value="UniProtKB-UniRule"/>
</dbReference>
<feature type="transmembrane region" description="Helical" evidence="12">
    <location>
        <begin position="20"/>
        <end position="37"/>
    </location>
</feature>
<dbReference type="PANTHER" id="PTHR11048:SF28">
    <property type="entry name" value="4-HYDROXYBENZOATE POLYPRENYLTRANSFERASE, MITOCHONDRIAL"/>
    <property type="match status" value="1"/>
</dbReference>
<comment type="pathway">
    <text evidence="12">Cofactor biosynthesis; ubiquinone biosynthesis.</text>
</comment>
<evidence type="ECO:0000256" key="13">
    <source>
        <dbReference type="NCBIfam" id="TIGR01474"/>
    </source>
</evidence>
<keyword evidence="10 12" id="KW-1133">Transmembrane helix</keyword>
<dbReference type="GO" id="GO:0005886">
    <property type="term" value="C:plasma membrane"/>
    <property type="evidence" value="ECO:0007669"/>
    <property type="project" value="UniProtKB-SubCell"/>
</dbReference>
<dbReference type="FunFam" id="1.20.120.1780:FF:000001">
    <property type="entry name" value="4-hydroxybenzoate octaprenyltransferase"/>
    <property type="match status" value="1"/>
</dbReference>
<evidence type="ECO:0000256" key="9">
    <source>
        <dbReference type="ARBA" id="ARBA00022842"/>
    </source>
</evidence>
<evidence type="ECO:0000256" key="1">
    <source>
        <dbReference type="ARBA" id="ARBA00001946"/>
    </source>
</evidence>
<name>A0AA41WYW5_9ALTE</name>
<dbReference type="NCBIfam" id="TIGR01474">
    <property type="entry name" value="ubiA_proteo"/>
    <property type="match status" value="1"/>
</dbReference>
<dbReference type="InterPro" id="IPR039653">
    <property type="entry name" value="Prenyltransferase"/>
</dbReference>
<dbReference type="GO" id="GO:0006744">
    <property type="term" value="P:ubiquinone biosynthetic process"/>
    <property type="evidence" value="ECO:0007669"/>
    <property type="project" value="UniProtKB-UniRule"/>
</dbReference>
<keyword evidence="7 12" id="KW-0831">Ubiquinone biosynthesis</keyword>
<feature type="transmembrane region" description="Helical" evidence="12">
    <location>
        <begin position="111"/>
        <end position="128"/>
    </location>
</feature>
<dbReference type="Pfam" id="PF01040">
    <property type="entry name" value="UbiA"/>
    <property type="match status" value="1"/>
</dbReference>
<gene>
    <name evidence="12 14" type="primary">ubiA</name>
    <name evidence="14" type="ORF">NLF92_08810</name>
</gene>
<feature type="transmembrane region" description="Helical" evidence="12">
    <location>
        <begin position="135"/>
        <end position="155"/>
    </location>
</feature>
<dbReference type="AlphaFoldDB" id="A0AA41WYW5"/>
<comment type="subcellular location">
    <subcellularLocation>
        <location evidence="12">Cell inner membrane</location>
        <topology evidence="12">Multi-pass membrane protein</topology>
    </subcellularLocation>
    <subcellularLocation>
        <location evidence="2">Membrane</location>
        <topology evidence="2">Multi-pass membrane protein</topology>
    </subcellularLocation>
</comment>
<evidence type="ECO:0000256" key="4">
    <source>
        <dbReference type="ARBA" id="ARBA00022475"/>
    </source>
</evidence>
<dbReference type="Gene3D" id="1.10.357.140">
    <property type="entry name" value="UbiA prenyltransferase"/>
    <property type="match status" value="1"/>
</dbReference>
<dbReference type="InterPro" id="IPR044878">
    <property type="entry name" value="UbiA_sf"/>
</dbReference>
<keyword evidence="6 12" id="KW-0808">Transferase</keyword>
<dbReference type="EC" id="2.5.1.39" evidence="12 13"/>
<keyword evidence="5 12" id="KW-0997">Cell inner membrane</keyword>
<protein>
    <recommendedName>
        <fullName evidence="12 13">4-hydroxybenzoate octaprenyltransferase</fullName>
        <ecNumber evidence="12 13">2.5.1.39</ecNumber>
    </recommendedName>
    <alternativeName>
        <fullName evidence="12">4-HB polyprenyltransferase</fullName>
    </alternativeName>
</protein>
<feature type="transmembrane region" description="Helical" evidence="12">
    <location>
        <begin position="204"/>
        <end position="225"/>
    </location>
</feature>
<dbReference type="FunFam" id="1.10.357.140:FF:000002">
    <property type="entry name" value="4-hydroxybenzoate octaprenyltransferase"/>
    <property type="match status" value="1"/>
</dbReference>
<keyword evidence="15" id="KW-1185">Reference proteome</keyword>
<evidence type="ECO:0000256" key="5">
    <source>
        <dbReference type="ARBA" id="ARBA00022519"/>
    </source>
</evidence>
<comment type="catalytic activity">
    <reaction evidence="12">
        <text>all-trans-octaprenyl diphosphate + 4-hydroxybenzoate = 4-hydroxy-3-(all-trans-octaprenyl)benzoate + diphosphate</text>
        <dbReference type="Rhea" id="RHEA:27782"/>
        <dbReference type="ChEBI" id="CHEBI:1617"/>
        <dbReference type="ChEBI" id="CHEBI:17879"/>
        <dbReference type="ChEBI" id="CHEBI:33019"/>
        <dbReference type="ChEBI" id="CHEBI:57711"/>
        <dbReference type="EC" id="2.5.1.39"/>
    </reaction>
</comment>
<proteinExistence type="inferred from homology"/>